<dbReference type="Gene3D" id="1.10.30.20">
    <property type="entry name" value="Bacterial XPD DNA helicase, FeS cluster domain"/>
    <property type="match status" value="1"/>
</dbReference>
<evidence type="ECO:0000256" key="8">
    <source>
        <dbReference type="ARBA" id="ARBA00023004"/>
    </source>
</evidence>
<dbReference type="InterPro" id="IPR027417">
    <property type="entry name" value="P-loop_NTPase"/>
</dbReference>
<dbReference type="EMBL" id="JARWAO010000001">
    <property type="protein sequence ID" value="MDR5894974.1"/>
    <property type="molecule type" value="Genomic_DNA"/>
</dbReference>
<sequence>MSASGGPSSLRVGVRTLCAFGARSGDIDLRFTPSPTALEGILGHQRVAGRRPDSFEAEVTLRAEIDGLEVVGRCDGVDMQGVDGPEVQEIKTHRGRLDQQPANQRALHWAQAQVYGALLCRARALPRIVLALVYVDITSDDETRLSETATRDELETFLTALCGRYLEWGRREQQHRKRRDEALSRLAFPFDEFRPAQRPLAESVYKSVMLSRHALLEAPTGLGKTLGTLFPMLKAMPNRPLDRVFFLTARTTGRQLALDGLKALASNTQPPVRVLELIARSKACEHPDKACHGESCPLARGFYDRLPAAREAAADMGWLDGPSLRALAGSHEVCPYYLGQEMARWSDVIVGDVSYYFDFSAMLFALACEQKWQVGVLVDEAHNLIERARGMYSAELDQTRLRSVRREAPKPVQRGLDRVQRAWRALNAERFDDASSKAPVTLEAVPEPLEGALKRFVSIMSETLGEAPIPIQSALLDCYFEVLHFLRVLEVSDEAHFLLDVRPGARRRQGVDSRLALRNVVPAPMLAPRFASAASTVLFSATLSPSTYYRRLLGLERDAAYQRLPSPFSSEQLEVVIHRRLSTRYRDRAAALPDIALLMRDQYRARPGNYLAFFSSYAFLEQARAALTSLDPELEVWAQDTGMSEAARTEFLARFESGGQGIGFAVLGGAFAEGVDLPGDRLIGAFIATLGLPQFDAVNERMRERISQTGGQGYEDVYLYPGLTRVVQAAGRVIRGPLDTGVVHLMDDRFARPDVQALLPEWWSVSFS</sequence>
<keyword evidence="16" id="KW-1185">Reference proteome</keyword>
<evidence type="ECO:0000313" key="15">
    <source>
        <dbReference type="EMBL" id="MDR5894974.1"/>
    </source>
</evidence>
<evidence type="ECO:0000256" key="3">
    <source>
        <dbReference type="ARBA" id="ARBA00022741"/>
    </source>
</evidence>
<keyword evidence="2" id="KW-0479">Metal-binding</keyword>
<keyword evidence="3" id="KW-0547">Nucleotide-binding</keyword>
<dbReference type="RefSeq" id="WP_251592527.1">
    <property type="nucleotide sequence ID" value="NZ_JAMLJI010000002.1"/>
</dbReference>
<evidence type="ECO:0000256" key="9">
    <source>
        <dbReference type="ARBA" id="ARBA00023014"/>
    </source>
</evidence>
<evidence type="ECO:0000256" key="2">
    <source>
        <dbReference type="ARBA" id="ARBA00022723"/>
    </source>
</evidence>
<evidence type="ECO:0000256" key="11">
    <source>
        <dbReference type="ARBA" id="ARBA00023204"/>
    </source>
</evidence>
<keyword evidence="12" id="KW-0413">Isomerase</keyword>
<dbReference type="InterPro" id="IPR006554">
    <property type="entry name" value="Helicase-like_DEXD_c2"/>
</dbReference>
<protein>
    <submittedName>
        <fullName evidence="15">ATP-dependent DNA helicase</fullName>
        <ecNumber evidence="15">3.6.4.12</ecNumber>
    </submittedName>
</protein>
<dbReference type="Gene3D" id="1.10.275.40">
    <property type="match status" value="1"/>
</dbReference>
<dbReference type="InterPro" id="IPR045028">
    <property type="entry name" value="DinG/Rad3-like"/>
</dbReference>
<dbReference type="InterPro" id="IPR014013">
    <property type="entry name" value="Helic_SF1/SF2_ATP-bd_DinG/Rad3"/>
</dbReference>
<dbReference type="SMART" id="SM00491">
    <property type="entry name" value="HELICc2"/>
    <property type="match status" value="1"/>
</dbReference>
<dbReference type="SMART" id="SM00488">
    <property type="entry name" value="DEXDc2"/>
    <property type="match status" value="1"/>
</dbReference>
<dbReference type="EC" id="3.6.4.12" evidence="15"/>
<dbReference type="PANTHER" id="PTHR11472">
    <property type="entry name" value="DNA REPAIR DEAD HELICASE RAD3/XP-D SUBFAMILY MEMBER"/>
    <property type="match status" value="1"/>
</dbReference>
<evidence type="ECO:0000256" key="5">
    <source>
        <dbReference type="ARBA" id="ARBA00022801"/>
    </source>
</evidence>
<evidence type="ECO:0000313" key="16">
    <source>
        <dbReference type="Proteomes" id="UP001269375"/>
    </source>
</evidence>
<proteinExistence type="inferred from homology"/>
<evidence type="ECO:0000256" key="12">
    <source>
        <dbReference type="ARBA" id="ARBA00023235"/>
    </source>
</evidence>
<dbReference type="InterPro" id="IPR010614">
    <property type="entry name" value="RAD3-like_helicase_DEAD"/>
</dbReference>
<keyword evidence="4" id="KW-0227">DNA damage</keyword>
<dbReference type="GO" id="GO:0016787">
    <property type="term" value="F:hydrolase activity"/>
    <property type="evidence" value="ECO:0007669"/>
    <property type="project" value="UniProtKB-KW"/>
</dbReference>
<dbReference type="Gene3D" id="3.90.320.10">
    <property type="match status" value="1"/>
</dbReference>
<keyword evidence="1" id="KW-0004">4Fe-4S</keyword>
<organism evidence="15 16">
    <name type="scientific">Larsenimonas suaedae</name>
    <dbReference type="NCBI Taxonomy" id="1851019"/>
    <lineage>
        <taxon>Bacteria</taxon>
        <taxon>Pseudomonadati</taxon>
        <taxon>Pseudomonadota</taxon>
        <taxon>Gammaproteobacteria</taxon>
        <taxon>Oceanospirillales</taxon>
        <taxon>Halomonadaceae</taxon>
        <taxon>Larsenimonas</taxon>
    </lineage>
</organism>
<dbReference type="InterPro" id="IPR011604">
    <property type="entry name" value="PDDEXK-like_dom_sf"/>
</dbReference>
<accession>A0ABU1GSI2</accession>
<dbReference type="Proteomes" id="UP001269375">
    <property type="component" value="Unassembled WGS sequence"/>
</dbReference>
<evidence type="ECO:0000256" key="10">
    <source>
        <dbReference type="ARBA" id="ARBA00023125"/>
    </source>
</evidence>
<gene>
    <name evidence="15" type="ORF">QC825_02645</name>
</gene>
<evidence type="ECO:0000256" key="1">
    <source>
        <dbReference type="ARBA" id="ARBA00022485"/>
    </source>
</evidence>
<comment type="similarity">
    <text evidence="13">Belongs to the helicase family. DinG subfamily.</text>
</comment>
<keyword evidence="6 15" id="KW-0347">Helicase</keyword>
<dbReference type="Pfam" id="PF13307">
    <property type="entry name" value="Helicase_C_2"/>
    <property type="match status" value="1"/>
</dbReference>
<comment type="caution">
    <text evidence="15">The sequence shown here is derived from an EMBL/GenBank/DDBJ whole genome shotgun (WGS) entry which is preliminary data.</text>
</comment>
<dbReference type="PROSITE" id="PS51193">
    <property type="entry name" value="HELICASE_ATP_BIND_2"/>
    <property type="match status" value="1"/>
</dbReference>
<evidence type="ECO:0000256" key="7">
    <source>
        <dbReference type="ARBA" id="ARBA00022840"/>
    </source>
</evidence>
<name>A0ABU1GSI2_9GAMM</name>
<reference evidence="15 16" key="1">
    <citation type="submission" date="2023-04" db="EMBL/GenBank/DDBJ databases">
        <title>A long-awaited taxogenomic arrangement of the family Halomonadaceae.</title>
        <authorList>
            <person name="De La Haba R."/>
            <person name="Chuvochina M."/>
            <person name="Wittouck S."/>
            <person name="Arahal D.R."/>
            <person name="Sanchez-Porro C."/>
            <person name="Hugenholtz P."/>
            <person name="Ventosa A."/>
        </authorList>
    </citation>
    <scope>NUCLEOTIDE SEQUENCE [LARGE SCALE GENOMIC DNA]</scope>
    <source>
        <strain evidence="15 16">DSM 22428</strain>
    </source>
</reference>
<evidence type="ECO:0000256" key="6">
    <source>
        <dbReference type="ARBA" id="ARBA00022806"/>
    </source>
</evidence>
<dbReference type="InterPro" id="IPR006555">
    <property type="entry name" value="ATP-dep_Helicase_C"/>
</dbReference>
<dbReference type="InterPro" id="IPR042493">
    <property type="entry name" value="XPD_DNA_FeS"/>
</dbReference>
<dbReference type="PANTHER" id="PTHR11472:SF34">
    <property type="entry name" value="REGULATOR OF TELOMERE ELONGATION HELICASE 1"/>
    <property type="match status" value="1"/>
</dbReference>
<dbReference type="SUPFAM" id="SSF52540">
    <property type="entry name" value="P-loop containing nucleoside triphosphate hydrolases"/>
    <property type="match status" value="2"/>
</dbReference>
<keyword evidence="8" id="KW-0408">Iron</keyword>
<dbReference type="Gene3D" id="3.40.50.300">
    <property type="entry name" value="P-loop containing nucleotide triphosphate hydrolases"/>
    <property type="match status" value="2"/>
</dbReference>
<feature type="domain" description="Helicase ATP-binding" evidence="14">
    <location>
        <begin position="183"/>
        <end position="441"/>
    </location>
</feature>
<evidence type="ECO:0000256" key="13">
    <source>
        <dbReference type="ARBA" id="ARBA00038058"/>
    </source>
</evidence>
<keyword evidence="7" id="KW-0067">ATP-binding</keyword>
<evidence type="ECO:0000259" key="14">
    <source>
        <dbReference type="PROSITE" id="PS51193"/>
    </source>
</evidence>
<dbReference type="GO" id="GO:0003678">
    <property type="term" value="F:DNA helicase activity"/>
    <property type="evidence" value="ECO:0007669"/>
    <property type="project" value="UniProtKB-EC"/>
</dbReference>
<evidence type="ECO:0000256" key="4">
    <source>
        <dbReference type="ARBA" id="ARBA00022763"/>
    </source>
</evidence>
<keyword evidence="9" id="KW-0411">Iron-sulfur</keyword>
<keyword evidence="10" id="KW-0238">DNA-binding</keyword>
<keyword evidence="5 15" id="KW-0378">Hydrolase</keyword>
<keyword evidence="11" id="KW-0234">DNA repair</keyword>
<dbReference type="Pfam" id="PF06733">
    <property type="entry name" value="DEAD_2"/>
    <property type="match status" value="1"/>
</dbReference>